<dbReference type="PROSITE" id="PS51704">
    <property type="entry name" value="GP_PDE"/>
    <property type="match status" value="1"/>
</dbReference>
<dbReference type="InParanoid" id="W2S9C6"/>
<evidence type="ECO:0000256" key="2">
    <source>
        <dbReference type="ARBA" id="ARBA00022801"/>
    </source>
</evidence>
<dbReference type="GO" id="GO:0016036">
    <property type="term" value="P:cellular response to phosphate starvation"/>
    <property type="evidence" value="ECO:0007669"/>
    <property type="project" value="EnsemblFungi"/>
</dbReference>
<dbReference type="Pfam" id="PF03105">
    <property type="entry name" value="SPX"/>
    <property type="match status" value="1"/>
</dbReference>
<organism evidence="8 9">
    <name type="scientific">Cyphellophora europaea (strain CBS 101466)</name>
    <name type="common">Phialophora europaea</name>
    <dbReference type="NCBI Taxonomy" id="1220924"/>
    <lineage>
        <taxon>Eukaryota</taxon>
        <taxon>Fungi</taxon>
        <taxon>Dikarya</taxon>
        <taxon>Ascomycota</taxon>
        <taxon>Pezizomycotina</taxon>
        <taxon>Eurotiomycetes</taxon>
        <taxon>Chaetothyriomycetidae</taxon>
        <taxon>Chaetothyriales</taxon>
        <taxon>Cyphellophoraceae</taxon>
        <taxon>Cyphellophora</taxon>
    </lineage>
</organism>
<dbReference type="OrthoDB" id="1577640at2759"/>
<dbReference type="SUPFAM" id="SSF48403">
    <property type="entry name" value="Ankyrin repeat"/>
    <property type="match status" value="1"/>
</dbReference>
<reference evidence="8 9" key="1">
    <citation type="submission" date="2013-03" db="EMBL/GenBank/DDBJ databases">
        <title>The Genome Sequence of Phialophora europaea CBS 101466.</title>
        <authorList>
            <consortium name="The Broad Institute Genomics Platform"/>
            <person name="Cuomo C."/>
            <person name="de Hoog S."/>
            <person name="Gorbushina A."/>
            <person name="Walker B."/>
            <person name="Young S.K."/>
            <person name="Zeng Q."/>
            <person name="Gargeya S."/>
            <person name="Fitzgerald M."/>
            <person name="Haas B."/>
            <person name="Abouelleil A."/>
            <person name="Allen A.W."/>
            <person name="Alvarado L."/>
            <person name="Arachchi H.M."/>
            <person name="Berlin A.M."/>
            <person name="Chapman S.B."/>
            <person name="Gainer-Dewar J."/>
            <person name="Goldberg J."/>
            <person name="Griggs A."/>
            <person name="Gujja S."/>
            <person name="Hansen M."/>
            <person name="Howarth C."/>
            <person name="Imamovic A."/>
            <person name="Ireland A."/>
            <person name="Larimer J."/>
            <person name="McCowan C."/>
            <person name="Murphy C."/>
            <person name="Pearson M."/>
            <person name="Poon T.W."/>
            <person name="Priest M."/>
            <person name="Roberts A."/>
            <person name="Saif S."/>
            <person name="Shea T."/>
            <person name="Sisk P."/>
            <person name="Sykes S."/>
            <person name="Wortman J."/>
            <person name="Nusbaum C."/>
            <person name="Birren B."/>
        </authorList>
    </citation>
    <scope>NUCLEOTIDE SEQUENCE [LARGE SCALE GENOMIC DNA]</scope>
    <source>
        <strain evidence="8 9">CBS 101466</strain>
    </source>
</reference>
<accession>W2S9C6</accession>
<dbReference type="InterPro" id="IPR004331">
    <property type="entry name" value="SPX_dom"/>
</dbReference>
<evidence type="ECO:0008006" key="10">
    <source>
        <dbReference type="Google" id="ProtNLM"/>
    </source>
</evidence>
<dbReference type="CDD" id="cd14483">
    <property type="entry name" value="SPX_PHO81_NUC-2_like"/>
    <property type="match status" value="1"/>
</dbReference>
<dbReference type="eggNOG" id="KOG2421">
    <property type="taxonomic scope" value="Eukaryota"/>
</dbReference>
<dbReference type="PROSITE" id="PS50297">
    <property type="entry name" value="ANK_REP_REGION"/>
    <property type="match status" value="1"/>
</dbReference>
<dbReference type="PROSITE" id="PS51382">
    <property type="entry name" value="SPX"/>
    <property type="match status" value="1"/>
</dbReference>
<dbReference type="Proteomes" id="UP000030752">
    <property type="component" value="Unassembled WGS sequence"/>
</dbReference>
<dbReference type="Gene3D" id="3.20.20.190">
    <property type="entry name" value="Phosphatidylinositol (PI) phosphodiesterase"/>
    <property type="match status" value="1"/>
</dbReference>
<dbReference type="VEuPathDB" id="FungiDB:HMPREF1541_09157"/>
<dbReference type="GO" id="GO:0000425">
    <property type="term" value="P:pexophagy"/>
    <property type="evidence" value="ECO:0007669"/>
    <property type="project" value="EnsemblFungi"/>
</dbReference>
<feature type="repeat" description="ANK" evidence="4">
    <location>
        <begin position="433"/>
        <end position="466"/>
    </location>
</feature>
<keyword evidence="3 4" id="KW-0040">ANK repeat</keyword>
<evidence type="ECO:0000313" key="8">
    <source>
        <dbReference type="EMBL" id="ETN45326.1"/>
    </source>
</evidence>
<dbReference type="GO" id="GO:0047389">
    <property type="term" value="F:glycerophosphocholine phosphodiesterase activity"/>
    <property type="evidence" value="ECO:0007669"/>
    <property type="project" value="TreeGrafter"/>
</dbReference>
<sequence length="1030" mass="113582">MSEPGSSPVPQTEKPRKFGKQIQRQQLDLPEYAASFLNYKALKKLIKQLSATPTITAQGEATHTDSQAALRANKEVFFFRLEREIEKVNVFYLHKEAEFTLRLKTLHDKERVIQARLNANSRVSASFVTLIEGFQQFDNDLNKLQQFVEVNETAISKILKKWDKTSKSRTKELYLQRAVEIQPCFNRDVLRDLSDKATTARLDLEAWAEGENIFHVDISKPTIGQRVGTEESDIDLQVLQAAAAGNLPALKEWLTRLSSSPNAGEALTRIFLASISDAPDESLKVLLESKYVDIQAEDDINERNCLHEATIYGKDSVLQYALAHGVDPTRLDVYGRVPLHYACLKGRIPMLERLIAAAPQSIDVKDHDNFTPLIHSIVRDRVECVRLLLAQNAQIEPDSDRDHIPLNLACQHGSSEVVALLLERHAEFHPDAEGLFPQHLVAKSSTTADLLLLLQHHGADLNQRDKLYQWTPLFHAASEGRVECLRALLDYGADADALDEKGLTATYYATWEGHLSCVDLLWERHRQQANQKMGSAKLGPSAPQMLSTSTTAMELTPPDISGEADGIPDLSLPPPIIPMRRYGHNFLDSKCFIAISFERGAKAIQFFNEARYPAARITISSKTSDLIPRNIMLPIQEDSRSVLFQVDNLSTFTVDFEIFPTFGSKVIAKSVALPDVFRAIDSSSGTCCLPLFDPRLRSVGQIYFNFQVIKPYGGRPLEITQFAPYWKATSALDESGLITGSSLSGDYLRLCVQLTRDAVPVIYPSYEFDHAGLDVSIGSLAFETLPSLSSNTAALRSASETTNILDWRSRLSSSVLALKDILATLPVSVNINLHILYPNLGDQENAQNHIDINTFADAVLTDVFDHARALRARSTELSRSIVFTSYNPHICTALNWKQPNFPVLLCNGLGSQPSSGQGGVAAAAAGEDASLATAANRNAFSIKESVRLAQSNNFMGVMCSARILKMVPALVETIKHAGLVLVSDSSAAEQQAETTASASANAPGWAVMPEGVNGLMKATGVLRFNESVDM</sequence>
<feature type="repeat" description="ANK" evidence="4">
    <location>
        <begin position="468"/>
        <end position="500"/>
    </location>
</feature>
<dbReference type="EMBL" id="KB822712">
    <property type="protein sequence ID" value="ETN45326.1"/>
    <property type="molecule type" value="Genomic_DNA"/>
</dbReference>
<dbReference type="RefSeq" id="XP_008712054.1">
    <property type="nucleotide sequence ID" value="XM_008713832.1"/>
</dbReference>
<keyword evidence="1" id="KW-0677">Repeat</keyword>
<dbReference type="Pfam" id="PF25329">
    <property type="entry name" value="C2_GDE1"/>
    <property type="match status" value="1"/>
</dbReference>
<dbReference type="GO" id="GO:0046475">
    <property type="term" value="P:glycerophospholipid catabolic process"/>
    <property type="evidence" value="ECO:0007669"/>
    <property type="project" value="TreeGrafter"/>
</dbReference>
<dbReference type="Gene3D" id="1.25.40.20">
    <property type="entry name" value="Ankyrin repeat-containing domain"/>
    <property type="match status" value="1"/>
</dbReference>
<dbReference type="SMART" id="SM00248">
    <property type="entry name" value="ANK"/>
    <property type="match status" value="7"/>
</dbReference>
<dbReference type="HOGENOM" id="CLU_002842_1_0_1"/>
<evidence type="ECO:0000259" key="7">
    <source>
        <dbReference type="PROSITE" id="PS51704"/>
    </source>
</evidence>
<evidence type="ECO:0000256" key="4">
    <source>
        <dbReference type="PROSITE-ProRule" id="PRU00023"/>
    </source>
</evidence>
<dbReference type="InterPro" id="IPR017946">
    <property type="entry name" value="PLC-like_Pdiesterase_TIM-brl"/>
</dbReference>
<dbReference type="InterPro" id="IPR057506">
    <property type="entry name" value="C2_GPCPD1"/>
</dbReference>
<keyword evidence="2" id="KW-0378">Hydrolase</keyword>
<name>W2S9C6_CYPE1</name>
<proteinExistence type="predicted"/>
<dbReference type="eggNOG" id="KOG1161">
    <property type="taxonomic scope" value="Eukaryota"/>
</dbReference>
<feature type="compositionally biased region" description="Polar residues" evidence="5">
    <location>
        <begin position="1"/>
        <end position="10"/>
    </location>
</feature>
<evidence type="ECO:0000313" key="9">
    <source>
        <dbReference type="Proteomes" id="UP000030752"/>
    </source>
</evidence>
<feature type="domain" description="GP-PDE" evidence="7">
    <location>
        <begin position="716"/>
        <end position="1019"/>
    </location>
</feature>
<dbReference type="PROSITE" id="PS50088">
    <property type="entry name" value="ANK_REPEAT"/>
    <property type="match status" value="3"/>
</dbReference>
<evidence type="ECO:0000256" key="3">
    <source>
        <dbReference type="ARBA" id="ARBA00023043"/>
    </source>
</evidence>
<evidence type="ECO:0000256" key="1">
    <source>
        <dbReference type="ARBA" id="ARBA00022737"/>
    </source>
</evidence>
<dbReference type="SUPFAM" id="SSF51695">
    <property type="entry name" value="PLC-like phosphodiesterases"/>
    <property type="match status" value="1"/>
</dbReference>
<dbReference type="PANTHER" id="PTHR22958:SF23">
    <property type="entry name" value="DEPENDENT KINASE INHIBITOR PHO81, PUTATIVE (AFU_ORTHOLOGUE AFUA_4G06020)-RELATED"/>
    <property type="match status" value="1"/>
</dbReference>
<dbReference type="Pfam" id="PF03009">
    <property type="entry name" value="GDPD"/>
    <property type="match status" value="1"/>
</dbReference>
<dbReference type="InterPro" id="IPR030395">
    <property type="entry name" value="GP_PDE_dom"/>
</dbReference>
<feature type="domain" description="SPX" evidence="6">
    <location>
        <begin position="16"/>
        <end position="176"/>
    </location>
</feature>
<dbReference type="GO" id="GO:0004861">
    <property type="term" value="F:cyclin-dependent protein serine/threonine kinase inhibitor activity"/>
    <property type="evidence" value="ECO:0007669"/>
    <property type="project" value="EnsemblFungi"/>
</dbReference>
<dbReference type="Pfam" id="PF12796">
    <property type="entry name" value="Ank_2"/>
    <property type="match status" value="2"/>
</dbReference>
<dbReference type="GeneID" id="19976496"/>
<dbReference type="FunCoup" id="W2S9C6">
    <property type="interactions" value="164"/>
</dbReference>
<keyword evidence="9" id="KW-1185">Reference proteome</keyword>
<dbReference type="PANTHER" id="PTHR22958">
    <property type="entry name" value="GLYCEROPHOSPHORYL DIESTER PHOSPHODIESTERASE"/>
    <property type="match status" value="1"/>
</dbReference>
<dbReference type="GO" id="GO:0005634">
    <property type="term" value="C:nucleus"/>
    <property type="evidence" value="ECO:0007669"/>
    <property type="project" value="EnsemblFungi"/>
</dbReference>
<dbReference type="InterPro" id="IPR002110">
    <property type="entry name" value="Ankyrin_rpt"/>
</dbReference>
<protein>
    <recommendedName>
        <fullName evidence="10">Ankyrin repeat protein nuc-2</fullName>
    </recommendedName>
</protein>
<evidence type="ECO:0000259" key="6">
    <source>
        <dbReference type="PROSITE" id="PS51382"/>
    </source>
</evidence>
<dbReference type="STRING" id="1220924.W2S9C6"/>
<feature type="repeat" description="ANK" evidence="4">
    <location>
        <begin position="334"/>
        <end position="367"/>
    </location>
</feature>
<dbReference type="InterPro" id="IPR036770">
    <property type="entry name" value="Ankyrin_rpt-contain_sf"/>
</dbReference>
<evidence type="ECO:0000256" key="5">
    <source>
        <dbReference type="SAM" id="MobiDB-lite"/>
    </source>
</evidence>
<dbReference type="InterPro" id="IPR051578">
    <property type="entry name" value="GDPD"/>
</dbReference>
<gene>
    <name evidence="8" type="ORF">HMPREF1541_09157</name>
</gene>
<feature type="region of interest" description="Disordered" evidence="5">
    <location>
        <begin position="1"/>
        <end position="21"/>
    </location>
</feature>
<dbReference type="AlphaFoldDB" id="W2S9C6"/>
<dbReference type="eggNOG" id="KOG0504">
    <property type="taxonomic scope" value="Eukaryota"/>
</dbReference>